<dbReference type="STRING" id="1121284.SAMN05660493_00808"/>
<keyword evidence="3" id="KW-1185">Reference proteome</keyword>
<dbReference type="RefSeq" id="WP_076782194.1">
    <property type="nucleotide sequence ID" value="NZ_FTPU01000006.1"/>
</dbReference>
<evidence type="ECO:0000313" key="3">
    <source>
        <dbReference type="Proteomes" id="UP000187261"/>
    </source>
</evidence>
<evidence type="ECO:0000259" key="1">
    <source>
        <dbReference type="Pfam" id="PF13575"/>
    </source>
</evidence>
<dbReference type="PANTHER" id="PTHR12736">
    <property type="entry name" value="LANC-LIKE PROTEIN"/>
    <property type="match status" value="1"/>
</dbReference>
<dbReference type="InterPro" id="IPR007822">
    <property type="entry name" value="LANC-like"/>
</dbReference>
<accession>A0A1U7PRD2</accession>
<dbReference type="CDD" id="cd04792">
    <property type="entry name" value="LanM-like"/>
    <property type="match status" value="1"/>
</dbReference>
<gene>
    <name evidence="2" type="ORF">SAMN05660493_00808</name>
</gene>
<name>A0A1U7PRD2_9FLAO</name>
<organism evidence="2 3">
    <name type="scientific">Epilithonimonas bovis DSM 19482</name>
    <dbReference type="NCBI Taxonomy" id="1121284"/>
    <lineage>
        <taxon>Bacteria</taxon>
        <taxon>Pseudomonadati</taxon>
        <taxon>Bacteroidota</taxon>
        <taxon>Flavobacteriia</taxon>
        <taxon>Flavobacteriales</taxon>
        <taxon>Weeksellaceae</taxon>
        <taxon>Chryseobacterium group</taxon>
        <taxon>Epilithonimonas</taxon>
    </lineage>
</organism>
<dbReference type="PIRSF" id="PIRSF037228">
    <property type="entry name" value="Lant_mod_RumM"/>
    <property type="match status" value="1"/>
</dbReference>
<dbReference type="GO" id="GO:0005886">
    <property type="term" value="C:plasma membrane"/>
    <property type="evidence" value="ECO:0007669"/>
    <property type="project" value="TreeGrafter"/>
</dbReference>
<dbReference type="Pfam" id="PF13575">
    <property type="entry name" value="DUF4135"/>
    <property type="match status" value="1"/>
</dbReference>
<dbReference type="GO" id="GO:0031179">
    <property type="term" value="P:peptide modification"/>
    <property type="evidence" value="ECO:0007669"/>
    <property type="project" value="InterPro"/>
</dbReference>
<feature type="domain" description="Lantibiotic biosynthesis protein dehydration" evidence="1">
    <location>
        <begin position="113"/>
        <end position="468"/>
    </location>
</feature>
<dbReference type="InterPro" id="IPR012341">
    <property type="entry name" value="6hp_glycosidase-like_sf"/>
</dbReference>
<evidence type="ECO:0000313" key="2">
    <source>
        <dbReference type="EMBL" id="SIT96136.1"/>
    </source>
</evidence>
<protein>
    <submittedName>
        <fullName evidence="2">Type 2 lantibiotic biosynthesis protein LanM</fullName>
    </submittedName>
</protein>
<dbReference type="PRINTS" id="PR01950">
    <property type="entry name" value="LANCSUPER"/>
</dbReference>
<dbReference type="EMBL" id="FTPU01000006">
    <property type="protein sequence ID" value="SIT96136.1"/>
    <property type="molecule type" value="Genomic_DNA"/>
</dbReference>
<proteinExistence type="predicted"/>
<dbReference type="InterPro" id="IPR025410">
    <property type="entry name" value="Lant_dehyd"/>
</dbReference>
<dbReference type="AlphaFoldDB" id="A0A1U7PRD2"/>
<dbReference type="PANTHER" id="PTHR12736:SF7">
    <property type="entry name" value="LANC-LIKE PROTEIN 3"/>
    <property type="match status" value="1"/>
</dbReference>
<reference evidence="3" key="1">
    <citation type="submission" date="2016-10" db="EMBL/GenBank/DDBJ databases">
        <authorList>
            <person name="Varghese N."/>
            <person name="Submissions S."/>
        </authorList>
    </citation>
    <scope>NUCLEOTIDE SEQUENCE [LARGE SCALE GENOMIC DNA]</scope>
    <source>
        <strain evidence="3">DSM 19482</strain>
    </source>
</reference>
<dbReference type="OrthoDB" id="9148343at2"/>
<dbReference type="SUPFAM" id="SSF158745">
    <property type="entry name" value="LanC-like"/>
    <property type="match status" value="1"/>
</dbReference>
<dbReference type="InterPro" id="IPR017146">
    <property type="entry name" value="Lanti_2_LanM"/>
</dbReference>
<dbReference type="Pfam" id="PF05147">
    <property type="entry name" value="LANC_like"/>
    <property type="match status" value="1"/>
</dbReference>
<dbReference type="SMART" id="SM01260">
    <property type="entry name" value="LANC_like"/>
    <property type="match status" value="1"/>
</dbReference>
<dbReference type="GO" id="GO:0005975">
    <property type="term" value="P:carbohydrate metabolic process"/>
    <property type="evidence" value="ECO:0007669"/>
    <property type="project" value="InterPro"/>
</dbReference>
<dbReference type="Proteomes" id="UP000187261">
    <property type="component" value="Unassembled WGS sequence"/>
</dbReference>
<sequence length="924" mass="107911">MEYNSLFINKKRKKITNTNNQKMFFLNLFSDWLLEAKKNIIVVDSIISEEAITLSFNSLFDIIIEISERVLFVEYNVFIEDITQNEKSDVEKLHAFEKKLLTVNFRKYLLYEYPEFFRLIFENINFFIDNINNIISNYINDFEEIKEVFKITNSEIEYIRMGLGDRHNKNKSTTLLKIIKEPPIILKHRDLAIEVCFSNFLGDYNKSCNTNIYLPKILYRKNYSWSEFIEQSNQKDIKANLLEEIGHILCILYFLNGTDFHYENIIINNEKGLVLIDCESILYPIKDSEINEHNVLSTGLLSNKIEIGDKQIDFGGLNLNNINDTTQEFPLLKEIIGIVNGKLISFEEKSKLIKSNYFLLYEHENINEYIEEILSGFKKSYTFLMNRKKKIISFFSGGTSEFPIRFLIRNTYTYFHVLYESLSPILLTNKNDRINFIKQLKEPYSGSTNILESEISDIYNNDIPYYYCNIKSTTLRSSNGFTKRNFFERSPLNSLLYKLNNKISKRDLEKQLFLIKYNFAQSNTENLKKIFTKKYISNNINFAYEFFKNIVGKSNTYFTLQESYKKPNQYNIEYSNNDLINGKFGDLLFLAEANKIFKNTFISKTIFRLYEKNIRQLHNSKYLGIAGIGGTIYFLLRMYKIYDDIKYVNDALKYIDSLDLTNLIENSQNNGVIYGRAGLLIALIELEKISNSPTINKLTHLTYNRLISSAVISKKGIYWLSEFHKKPLCGVAHGSSGIILALLRYFKLFNDLECKNIIKQAILFENTFYSNNYKNWKDNRGFVTKELKYSSLGWSHGAPGIGLVRLELIESKIFTSEEFLNIIERDLKNCVESTYKSGLNGNDSIIFGKYGNAELLVRFSKYVNNPEFLGKIQNTLNSFNDLYFIRNNKGLIIPGLFNGISGCGYQLLFFNDYIKNSILTFECN</sequence>
<dbReference type="NCBIfam" id="TIGR03897">
    <property type="entry name" value="lanti_2_LanM"/>
    <property type="match status" value="1"/>
</dbReference>
<dbReference type="Gene3D" id="1.50.10.10">
    <property type="match status" value="1"/>
</dbReference>